<dbReference type="Proteomes" id="UP001168821">
    <property type="component" value="Unassembled WGS sequence"/>
</dbReference>
<evidence type="ECO:0000313" key="1">
    <source>
        <dbReference type="EMBL" id="KAJ3658298.1"/>
    </source>
</evidence>
<sequence length="84" mass="9645">MELWERRKQRNRKLIFLRCGTLTTRFKVAGWGGRGQSRAALASRAFYFFQGRASGKARVRHVTAGAVKRSGRVKPLWSQVCVYD</sequence>
<name>A0AA38MJI4_9CUCU</name>
<protein>
    <submittedName>
        <fullName evidence="1">Uncharacterized protein</fullName>
    </submittedName>
</protein>
<dbReference type="EMBL" id="JALNTZ010000003">
    <property type="protein sequence ID" value="KAJ3658298.1"/>
    <property type="molecule type" value="Genomic_DNA"/>
</dbReference>
<accession>A0AA38MJI4</accession>
<evidence type="ECO:0000313" key="2">
    <source>
        <dbReference type="Proteomes" id="UP001168821"/>
    </source>
</evidence>
<gene>
    <name evidence="1" type="ORF">Zmor_010046</name>
</gene>
<keyword evidence="2" id="KW-1185">Reference proteome</keyword>
<proteinExistence type="predicted"/>
<reference evidence="1" key="1">
    <citation type="journal article" date="2023" name="G3 (Bethesda)">
        <title>Whole genome assemblies of Zophobas morio and Tenebrio molitor.</title>
        <authorList>
            <person name="Kaur S."/>
            <person name="Stinson S.A."/>
            <person name="diCenzo G.C."/>
        </authorList>
    </citation>
    <scope>NUCLEOTIDE SEQUENCE</scope>
    <source>
        <strain evidence="1">QUZm001</strain>
    </source>
</reference>
<organism evidence="1 2">
    <name type="scientific">Zophobas morio</name>
    <dbReference type="NCBI Taxonomy" id="2755281"/>
    <lineage>
        <taxon>Eukaryota</taxon>
        <taxon>Metazoa</taxon>
        <taxon>Ecdysozoa</taxon>
        <taxon>Arthropoda</taxon>
        <taxon>Hexapoda</taxon>
        <taxon>Insecta</taxon>
        <taxon>Pterygota</taxon>
        <taxon>Neoptera</taxon>
        <taxon>Endopterygota</taxon>
        <taxon>Coleoptera</taxon>
        <taxon>Polyphaga</taxon>
        <taxon>Cucujiformia</taxon>
        <taxon>Tenebrionidae</taxon>
        <taxon>Zophobas</taxon>
    </lineage>
</organism>
<comment type="caution">
    <text evidence="1">The sequence shown here is derived from an EMBL/GenBank/DDBJ whole genome shotgun (WGS) entry which is preliminary data.</text>
</comment>
<dbReference type="AlphaFoldDB" id="A0AA38MJI4"/>